<sequence length="302" mass="33396">MKKATKILMAMVIIALVTGLTTHVLAYQRGGRGNMTPEQRAERQRQAIEQMYAMERPIEALDSVWIEELTWMEVRDAIAAGKTTAIVGTGGVEQNGPFLATGKHNYVLQGACEGIARKLGNALCAPIIKLVPEGSHNPKSGAMLYSGSISLRQETFEMVLEDVGESLKQHGFEHIIFIGDSGGNQTGMGNAATALNERWGETRAHYVSEFYRYRDVFSYMENELGIVEGENDGHHDDYVITTIMMVTDPETVRYQQRLDAGLASINGLSIKDKGKSISIGKKLLQFRIDTTVKAIKEVMERP</sequence>
<keyword evidence="4" id="KW-0862">Zinc</keyword>
<name>A0A381QP06_9ZZZZ</name>
<organism evidence="5">
    <name type="scientific">marine metagenome</name>
    <dbReference type="NCBI Taxonomy" id="408172"/>
    <lineage>
        <taxon>unclassified sequences</taxon>
        <taxon>metagenomes</taxon>
        <taxon>ecological metagenomes</taxon>
    </lineage>
</organism>
<dbReference type="PANTHER" id="PTHR35005">
    <property type="entry name" value="3-DEHYDRO-SCYLLO-INOSOSE HYDROLASE"/>
    <property type="match status" value="1"/>
</dbReference>
<dbReference type="InterPro" id="IPR003785">
    <property type="entry name" value="Creatininase/forma_Hydrolase"/>
</dbReference>
<proteinExistence type="predicted"/>
<dbReference type="GO" id="GO:0016811">
    <property type="term" value="F:hydrolase activity, acting on carbon-nitrogen (but not peptide) bonds, in linear amides"/>
    <property type="evidence" value="ECO:0007669"/>
    <property type="project" value="TreeGrafter"/>
</dbReference>
<keyword evidence="3" id="KW-0378">Hydrolase</keyword>
<dbReference type="AlphaFoldDB" id="A0A381QP06"/>
<evidence type="ECO:0000256" key="4">
    <source>
        <dbReference type="ARBA" id="ARBA00022833"/>
    </source>
</evidence>
<dbReference type="GO" id="GO:0009231">
    <property type="term" value="P:riboflavin biosynthetic process"/>
    <property type="evidence" value="ECO:0007669"/>
    <property type="project" value="TreeGrafter"/>
</dbReference>
<reference evidence="5" key="1">
    <citation type="submission" date="2018-05" db="EMBL/GenBank/DDBJ databases">
        <authorList>
            <person name="Lanie J.A."/>
            <person name="Ng W.-L."/>
            <person name="Kazmierczak K.M."/>
            <person name="Andrzejewski T.M."/>
            <person name="Davidsen T.M."/>
            <person name="Wayne K.J."/>
            <person name="Tettelin H."/>
            <person name="Glass J.I."/>
            <person name="Rusch D."/>
            <person name="Podicherti R."/>
            <person name="Tsui H.-C.T."/>
            <person name="Winkler M.E."/>
        </authorList>
    </citation>
    <scope>NUCLEOTIDE SEQUENCE</scope>
</reference>
<dbReference type="Pfam" id="PF02633">
    <property type="entry name" value="Creatininase"/>
    <property type="match status" value="1"/>
</dbReference>
<evidence type="ECO:0000313" key="5">
    <source>
        <dbReference type="EMBL" id="SUZ80558.1"/>
    </source>
</evidence>
<dbReference type="PANTHER" id="PTHR35005:SF1">
    <property type="entry name" value="2-AMINO-5-FORMYLAMINO-6-RIBOSYLAMINOPYRIMIDIN-4(3H)-ONE 5'-MONOPHOSPHATE DEFORMYLASE"/>
    <property type="match status" value="1"/>
</dbReference>
<dbReference type="GO" id="GO:0046872">
    <property type="term" value="F:metal ion binding"/>
    <property type="evidence" value="ECO:0007669"/>
    <property type="project" value="UniProtKB-KW"/>
</dbReference>
<dbReference type="EMBL" id="UINC01001431">
    <property type="protein sequence ID" value="SUZ80558.1"/>
    <property type="molecule type" value="Genomic_DNA"/>
</dbReference>
<dbReference type="SUPFAM" id="SSF102215">
    <property type="entry name" value="Creatininase"/>
    <property type="match status" value="1"/>
</dbReference>
<keyword evidence="2" id="KW-0479">Metal-binding</keyword>
<dbReference type="InterPro" id="IPR024087">
    <property type="entry name" value="Creatininase-like_sf"/>
</dbReference>
<comment type="cofactor">
    <cofactor evidence="1">
        <name>Zn(2+)</name>
        <dbReference type="ChEBI" id="CHEBI:29105"/>
    </cofactor>
</comment>
<evidence type="ECO:0000256" key="3">
    <source>
        <dbReference type="ARBA" id="ARBA00022801"/>
    </source>
</evidence>
<dbReference type="Gene3D" id="3.40.50.10310">
    <property type="entry name" value="Creatininase"/>
    <property type="match status" value="1"/>
</dbReference>
<protein>
    <recommendedName>
        <fullName evidence="6">Creatininase</fullName>
    </recommendedName>
</protein>
<accession>A0A381QP06</accession>
<evidence type="ECO:0000256" key="1">
    <source>
        <dbReference type="ARBA" id="ARBA00001947"/>
    </source>
</evidence>
<evidence type="ECO:0008006" key="6">
    <source>
        <dbReference type="Google" id="ProtNLM"/>
    </source>
</evidence>
<evidence type="ECO:0000256" key="2">
    <source>
        <dbReference type="ARBA" id="ARBA00022723"/>
    </source>
</evidence>
<gene>
    <name evidence="5" type="ORF">METZ01_LOCUS33412</name>
</gene>